<protein>
    <recommendedName>
        <fullName evidence="1">5'-Nucleotidase C-terminal domain-containing protein</fullName>
    </recommendedName>
</protein>
<sequence length="256" mass="28387">MKNFTKHASHTGSLWVMLLFAVTMLGCQPKVLVKSSVQGVDQPVKAVEGTDAEITQMIAPFKEKLDKGMSDVVAVSAQRMFSQPVECNLGNFMADLMQVQGTKEFGKPVDMGVMTNGGLRKPIAKGPITTRDVYELMPFDNRVYILELNGEQVMQLMQYLVDTRLASVSNTYVHAINGKIDDLEIGGKPFDPSRTYTVSVSNYLAGGGDKMFFFRDCRVLKASSYNVRDAIFDYLKSFQSQGKPVEAKVEGRVKID</sequence>
<dbReference type="InterPro" id="IPR036907">
    <property type="entry name" value="5'-Nucleotdase_C_sf"/>
</dbReference>
<dbReference type="PANTHER" id="PTHR11575">
    <property type="entry name" value="5'-NUCLEOTIDASE-RELATED"/>
    <property type="match status" value="1"/>
</dbReference>
<dbReference type="SUPFAM" id="SSF55816">
    <property type="entry name" value="5'-nucleotidase (syn. UDP-sugar hydrolase), C-terminal domain"/>
    <property type="match status" value="1"/>
</dbReference>
<dbReference type="PROSITE" id="PS51257">
    <property type="entry name" value="PROKAR_LIPOPROTEIN"/>
    <property type="match status" value="1"/>
</dbReference>
<dbReference type="InterPro" id="IPR006179">
    <property type="entry name" value="5_nucleotidase/apyrase"/>
</dbReference>
<reference evidence="2 3" key="1">
    <citation type="submission" date="2021-12" db="EMBL/GenBank/DDBJ databases">
        <title>Genome sequencing of bacteria with rrn-lacking chromosome and rrn-plasmid.</title>
        <authorList>
            <person name="Anda M."/>
            <person name="Iwasaki W."/>
        </authorList>
    </citation>
    <scope>NUCLEOTIDE SEQUENCE [LARGE SCALE GENOMIC DNA]</scope>
    <source>
        <strain evidence="2 3">NBRC 101262</strain>
    </source>
</reference>
<dbReference type="Gene3D" id="3.90.780.10">
    <property type="entry name" value="5'-Nucleotidase, C-terminal domain"/>
    <property type="match status" value="1"/>
</dbReference>
<evidence type="ECO:0000313" key="3">
    <source>
        <dbReference type="Proteomes" id="UP001354989"/>
    </source>
</evidence>
<dbReference type="Pfam" id="PF02872">
    <property type="entry name" value="5_nucleotid_C"/>
    <property type="match status" value="1"/>
</dbReference>
<dbReference type="InterPro" id="IPR008334">
    <property type="entry name" value="5'-Nucleotdase_C"/>
</dbReference>
<dbReference type="RefSeq" id="WP_338397107.1">
    <property type="nucleotide sequence ID" value="NZ_AP025292.1"/>
</dbReference>
<feature type="domain" description="5'-Nucleotidase C-terminal" evidence="1">
    <location>
        <begin position="80"/>
        <end position="211"/>
    </location>
</feature>
<dbReference type="Proteomes" id="UP001354989">
    <property type="component" value="Chromosome"/>
</dbReference>
<dbReference type="PRINTS" id="PR01607">
    <property type="entry name" value="APYRASEFAMLY"/>
</dbReference>
<proteinExistence type="predicted"/>
<evidence type="ECO:0000313" key="2">
    <source>
        <dbReference type="EMBL" id="BDC99954.1"/>
    </source>
</evidence>
<organism evidence="2 3">
    <name type="scientific">Persicobacter psychrovividus</name>
    <dbReference type="NCBI Taxonomy" id="387638"/>
    <lineage>
        <taxon>Bacteria</taxon>
        <taxon>Pseudomonadati</taxon>
        <taxon>Bacteroidota</taxon>
        <taxon>Cytophagia</taxon>
        <taxon>Cytophagales</taxon>
        <taxon>Persicobacteraceae</taxon>
        <taxon>Persicobacter</taxon>
    </lineage>
</organism>
<dbReference type="EMBL" id="AP025292">
    <property type="protein sequence ID" value="BDC99954.1"/>
    <property type="molecule type" value="Genomic_DNA"/>
</dbReference>
<name>A0ABM7VG67_9BACT</name>
<keyword evidence="3" id="KW-1185">Reference proteome</keyword>
<evidence type="ECO:0000259" key="1">
    <source>
        <dbReference type="Pfam" id="PF02872"/>
    </source>
</evidence>
<gene>
    <name evidence="2" type="ORF">PEPS_22350</name>
</gene>
<dbReference type="PANTHER" id="PTHR11575:SF24">
    <property type="entry name" value="5'-NUCLEOTIDASE"/>
    <property type="match status" value="1"/>
</dbReference>
<accession>A0ABM7VG67</accession>